<evidence type="ECO:0000256" key="1">
    <source>
        <dbReference type="SAM" id="MobiDB-lite"/>
    </source>
</evidence>
<reference evidence="2" key="1">
    <citation type="journal article" date="2023" name="IMA Fungus">
        <title>Comparative genomic study of the Penicillium genus elucidates a diverse pangenome and 15 lateral gene transfer events.</title>
        <authorList>
            <person name="Petersen C."/>
            <person name="Sorensen T."/>
            <person name="Nielsen M.R."/>
            <person name="Sondergaard T.E."/>
            <person name="Sorensen J.L."/>
            <person name="Fitzpatrick D.A."/>
            <person name="Frisvad J.C."/>
            <person name="Nielsen K.L."/>
        </authorList>
    </citation>
    <scope>NUCLEOTIDE SEQUENCE</scope>
    <source>
        <strain evidence="2">IBT 15450</strain>
    </source>
</reference>
<dbReference type="EMBL" id="JAQJZL010000015">
    <property type="protein sequence ID" value="KAJ6027379.1"/>
    <property type="molecule type" value="Genomic_DNA"/>
</dbReference>
<reference evidence="2" key="2">
    <citation type="submission" date="2023-01" db="EMBL/GenBank/DDBJ databases">
        <authorList>
            <person name="Petersen C."/>
        </authorList>
    </citation>
    <scope>NUCLEOTIDE SEQUENCE</scope>
    <source>
        <strain evidence="2">IBT 15450</strain>
    </source>
</reference>
<name>A0AAD6I336_PENCN</name>
<evidence type="ECO:0000313" key="2">
    <source>
        <dbReference type="EMBL" id="KAJ6027379.1"/>
    </source>
</evidence>
<sequence>MELIQPGNLRLWVLWAIDMAFEQAAINKHVCQTAEPKTPHKEGRGASHLNHALRGLNAD</sequence>
<protein>
    <submittedName>
        <fullName evidence="2">Uncharacterized protein</fullName>
    </submittedName>
</protein>
<dbReference type="AlphaFoldDB" id="A0AAD6I336"/>
<accession>A0AAD6I336</accession>
<feature type="region of interest" description="Disordered" evidence="1">
    <location>
        <begin position="35"/>
        <end position="59"/>
    </location>
</feature>
<organism evidence="2 3">
    <name type="scientific">Penicillium canescens</name>
    <dbReference type="NCBI Taxonomy" id="5083"/>
    <lineage>
        <taxon>Eukaryota</taxon>
        <taxon>Fungi</taxon>
        <taxon>Dikarya</taxon>
        <taxon>Ascomycota</taxon>
        <taxon>Pezizomycotina</taxon>
        <taxon>Eurotiomycetes</taxon>
        <taxon>Eurotiomycetidae</taxon>
        <taxon>Eurotiales</taxon>
        <taxon>Aspergillaceae</taxon>
        <taxon>Penicillium</taxon>
    </lineage>
</organism>
<gene>
    <name evidence="2" type="ORF">N7460_012196</name>
</gene>
<keyword evidence="3" id="KW-1185">Reference proteome</keyword>
<dbReference type="Proteomes" id="UP001219568">
    <property type="component" value="Unassembled WGS sequence"/>
</dbReference>
<evidence type="ECO:0000313" key="3">
    <source>
        <dbReference type="Proteomes" id="UP001219568"/>
    </source>
</evidence>
<proteinExistence type="predicted"/>
<comment type="caution">
    <text evidence="2">The sequence shown here is derived from an EMBL/GenBank/DDBJ whole genome shotgun (WGS) entry which is preliminary data.</text>
</comment>